<dbReference type="EMBL" id="CM020619">
    <property type="protein sequence ID" value="KAK1863569.1"/>
    <property type="molecule type" value="Genomic_DNA"/>
</dbReference>
<proteinExistence type="predicted"/>
<reference evidence="1" key="1">
    <citation type="submission" date="2019-11" db="EMBL/GenBank/DDBJ databases">
        <title>Nori genome reveals adaptations in red seaweeds to the harsh intertidal environment.</title>
        <authorList>
            <person name="Wang D."/>
            <person name="Mao Y."/>
        </authorList>
    </citation>
    <scope>NUCLEOTIDE SEQUENCE</scope>
    <source>
        <tissue evidence="1">Gametophyte</tissue>
    </source>
</reference>
<keyword evidence="2" id="KW-1185">Reference proteome</keyword>
<organism evidence="1 2">
    <name type="scientific">Pyropia yezoensis</name>
    <name type="common">Susabi-nori</name>
    <name type="synonym">Porphyra yezoensis</name>
    <dbReference type="NCBI Taxonomy" id="2788"/>
    <lineage>
        <taxon>Eukaryota</taxon>
        <taxon>Rhodophyta</taxon>
        <taxon>Bangiophyceae</taxon>
        <taxon>Bangiales</taxon>
        <taxon>Bangiaceae</taxon>
        <taxon>Pyropia</taxon>
    </lineage>
</organism>
<dbReference type="Proteomes" id="UP000798662">
    <property type="component" value="Chromosome 2"/>
</dbReference>
<sequence>MNRPAAAPGAAAFSAAGGSGGRAGGGSAGGGGRVAFLSPSPGGAGGWGARRAAPSALAGAASLQTGRPVWVNHLDRSILRIALPALGALALDPLVALADTAFIGHLGAASLGGVGVSNNVFNLSFTCFNFLGLATTPAIARAYGAGDEAGASKLVAQALWVAAVVGVVAAIILTIYATPIVRFFGANDVVAPLAVSYLRARLISAPAFLGAMVANGAFRGFQDTKTPLAVGLLANMMNLTLYPLLIYGAGMGVAGAGLATAAGQITAGSALFVLLLRNKRLRAADLVKRPRMREILPLLRTGAVLSVRTLSIFTTISFATATAAKLGTVEVAAFEIGRQIFALFARLLDAISVAAQSLVALALGQRNFKRARLTAMRLLQVGVLMGCGFVALLSLGAAGAPTLFSRDPAVIAAVRRTFPVMALVQPVNGLVFVLDGIFTAGRKFGFLAAAIFLACAASSSALLWVRTGGLSLQAVWLGLNLMMVLRAAFLMAGLFSRFTPVPQRDPDAEPLEPVPAT</sequence>
<name>A0ACC3BZQ7_PYRYE</name>
<accession>A0ACC3BZQ7</accession>
<protein>
    <submittedName>
        <fullName evidence="1">Uncharacterized protein</fullName>
    </submittedName>
</protein>
<comment type="caution">
    <text evidence="1">The sequence shown here is derived from an EMBL/GenBank/DDBJ whole genome shotgun (WGS) entry which is preliminary data.</text>
</comment>
<gene>
    <name evidence="1" type="ORF">I4F81_006123</name>
</gene>
<evidence type="ECO:0000313" key="2">
    <source>
        <dbReference type="Proteomes" id="UP000798662"/>
    </source>
</evidence>
<evidence type="ECO:0000313" key="1">
    <source>
        <dbReference type="EMBL" id="KAK1863569.1"/>
    </source>
</evidence>